<comment type="caution">
    <text evidence="1">The sequence shown here is derived from an EMBL/GenBank/DDBJ whole genome shotgun (WGS) entry which is preliminary data.</text>
</comment>
<dbReference type="AlphaFoldDB" id="A0A645C266"/>
<gene>
    <name evidence="1" type="ORF">SDC9_118679</name>
</gene>
<dbReference type="EMBL" id="VSSQ01024285">
    <property type="protein sequence ID" value="MPM71709.1"/>
    <property type="molecule type" value="Genomic_DNA"/>
</dbReference>
<accession>A0A645C266</accession>
<name>A0A645C266_9ZZZZ</name>
<proteinExistence type="predicted"/>
<reference evidence="1" key="1">
    <citation type="submission" date="2019-08" db="EMBL/GenBank/DDBJ databases">
        <authorList>
            <person name="Kucharzyk K."/>
            <person name="Murdoch R.W."/>
            <person name="Higgins S."/>
            <person name="Loffler F."/>
        </authorList>
    </citation>
    <scope>NUCLEOTIDE SEQUENCE</scope>
</reference>
<evidence type="ECO:0000313" key="1">
    <source>
        <dbReference type="EMBL" id="MPM71709.1"/>
    </source>
</evidence>
<protein>
    <submittedName>
        <fullName evidence="1">Uncharacterized protein</fullName>
    </submittedName>
</protein>
<sequence length="184" mass="19960">MKEKLAKMAYLIRRHAGQLLYGVEHLPLPQQIGGVAPIAHDDRADDDALLVVRRRAEDQAEIAIVDVSAVPPAGLTGTIQMRNPRVAAAAIRAKAAAFANAARVAVDGKYLCSYDACEMGQTGFQHCRLSFVFGPACFIRYTRLFHALPAYQRALTVQPNIPAHADIQPHAAGGFEAIGTIEFR</sequence>
<organism evidence="1">
    <name type="scientific">bioreactor metagenome</name>
    <dbReference type="NCBI Taxonomy" id="1076179"/>
    <lineage>
        <taxon>unclassified sequences</taxon>
        <taxon>metagenomes</taxon>
        <taxon>ecological metagenomes</taxon>
    </lineage>
</organism>